<feature type="transmembrane region" description="Helical" evidence="6">
    <location>
        <begin position="6"/>
        <end position="27"/>
    </location>
</feature>
<keyword evidence="7" id="KW-0167">Capsid protein</keyword>
<reference evidence="7" key="2">
    <citation type="submission" date="2020-02" db="EMBL/GenBank/DDBJ databases">
        <authorList>
            <consortium name="NCBI Pathogen Detection Project"/>
        </authorList>
    </citation>
    <scope>NUCLEOTIDE SEQUENCE</scope>
    <source>
        <strain evidence="7">MA.CK_95/00012601</strain>
    </source>
</reference>
<keyword evidence="7" id="KW-0946">Virion</keyword>
<keyword evidence="3" id="KW-1043">Host membrane</keyword>
<proteinExistence type="predicted"/>
<evidence type="ECO:0000256" key="5">
    <source>
        <dbReference type="ARBA" id="ARBA00023136"/>
    </source>
</evidence>
<protein>
    <submittedName>
        <fullName evidence="7">Phage coat protein</fullName>
    </submittedName>
</protein>
<evidence type="ECO:0000313" key="7">
    <source>
        <dbReference type="EMBL" id="HAG2561972.1"/>
    </source>
</evidence>
<gene>
    <name evidence="7" type="ORF">G8W38_003746</name>
</gene>
<organism evidence="7">
    <name type="scientific">Salmonella enterica</name>
    <name type="common">Salmonella choleraesuis</name>
    <dbReference type="NCBI Taxonomy" id="28901"/>
    <lineage>
        <taxon>Bacteria</taxon>
        <taxon>Pseudomonadati</taxon>
        <taxon>Pseudomonadota</taxon>
        <taxon>Gammaproteobacteria</taxon>
        <taxon>Enterobacterales</taxon>
        <taxon>Enterobacteriaceae</taxon>
        <taxon>Salmonella</taxon>
    </lineage>
</organism>
<keyword evidence="4 6" id="KW-1133">Transmembrane helix</keyword>
<accession>A0A760RQH5</accession>
<evidence type="ECO:0000256" key="4">
    <source>
        <dbReference type="ARBA" id="ARBA00022989"/>
    </source>
</evidence>
<name>A0A760RQH5_SALER</name>
<keyword evidence="5 6" id="KW-0472">Membrane</keyword>
<keyword evidence="2 6" id="KW-0812">Transmembrane</keyword>
<reference evidence="7" key="1">
    <citation type="journal article" date="2018" name="Genome Biol.">
        <title>SKESA: strategic k-mer extension for scrupulous assemblies.</title>
        <authorList>
            <person name="Souvorov A."/>
            <person name="Agarwala R."/>
            <person name="Lipman D.J."/>
        </authorList>
    </citation>
    <scope>NUCLEOTIDE SEQUENCE</scope>
    <source>
        <strain evidence="7">MA.CK_95/00012601</strain>
    </source>
</reference>
<sequence>MPLVFLGVNALIGFLGWLLIPVIGYVVRVWGMGLARISLALTAFLALVLGLGYVSLELLRAVYAELPPEVAANAMLFIPSNAVPCMYVLLVQRSAIFIFDVKNKVLDYLDWRKS</sequence>
<dbReference type="GO" id="GO:0033644">
    <property type="term" value="C:host cell membrane"/>
    <property type="evidence" value="ECO:0007669"/>
    <property type="project" value="UniProtKB-SubCell"/>
</dbReference>
<dbReference type="EMBL" id="DAAXUA010000009">
    <property type="protein sequence ID" value="HAG2561972.1"/>
    <property type="molecule type" value="Genomic_DNA"/>
</dbReference>
<feature type="transmembrane region" description="Helical" evidence="6">
    <location>
        <begin position="34"/>
        <end position="56"/>
    </location>
</feature>
<dbReference type="Pfam" id="PF17537">
    <property type="entry name" value="DUF5455"/>
    <property type="match status" value="1"/>
</dbReference>
<evidence type="ECO:0000256" key="1">
    <source>
        <dbReference type="ARBA" id="ARBA00004551"/>
    </source>
</evidence>
<dbReference type="AlphaFoldDB" id="A0A760RQH5"/>
<evidence type="ECO:0000256" key="2">
    <source>
        <dbReference type="ARBA" id="ARBA00022692"/>
    </source>
</evidence>
<feature type="transmembrane region" description="Helical" evidence="6">
    <location>
        <begin position="76"/>
        <end position="99"/>
    </location>
</feature>
<dbReference type="InterPro" id="IPR035210">
    <property type="entry name" value="DUF5455"/>
</dbReference>
<comment type="caution">
    <text evidence="7">The sequence shown here is derived from an EMBL/GenBank/DDBJ whole genome shotgun (WGS) entry which is preliminary data.</text>
</comment>
<evidence type="ECO:0000256" key="6">
    <source>
        <dbReference type="SAM" id="Phobius"/>
    </source>
</evidence>
<comment type="subcellular location">
    <subcellularLocation>
        <location evidence="1">Host membrane</location>
    </subcellularLocation>
</comment>
<evidence type="ECO:0000256" key="3">
    <source>
        <dbReference type="ARBA" id="ARBA00022870"/>
    </source>
</evidence>